<name>A0A934VJW6_9BACT</name>
<reference evidence="1" key="1">
    <citation type="submission" date="2021-01" db="EMBL/GenBank/DDBJ databases">
        <title>Modified the classification status of verrucomicrobia.</title>
        <authorList>
            <person name="Feng X."/>
        </authorList>
    </citation>
    <scope>NUCLEOTIDE SEQUENCE</scope>
    <source>
        <strain evidence="1">KCTC 13126</strain>
    </source>
</reference>
<organism evidence="1 2">
    <name type="scientific">Pelagicoccus mobilis</name>
    <dbReference type="NCBI Taxonomy" id="415221"/>
    <lineage>
        <taxon>Bacteria</taxon>
        <taxon>Pseudomonadati</taxon>
        <taxon>Verrucomicrobiota</taxon>
        <taxon>Opitutia</taxon>
        <taxon>Puniceicoccales</taxon>
        <taxon>Pelagicoccaceae</taxon>
        <taxon>Pelagicoccus</taxon>
    </lineage>
</organism>
<evidence type="ECO:0000313" key="1">
    <source>
        <dbReference type="EMBL" id="MBK1876051.1"/>
    </source>
</evidence>
<dbReference type="Proteomes" id="UP000617628">
    <property type="component" value="Unassembled WGS sequence"/>
</dbReference>
<protein>
    <submittedName>
        <fullName evidence="1">Right-handed parallel beta-helix repeat-containing protein</fullName>
    </submittedName>
</protein>
<comment type="caution">
    <text evidence="1">The sequence shown here is derived from an EMBL/GenBank/DDBJ whole genome shotgun (WGS) entry which is preliminary data.</text>
</comment>
<evidence type="ECO:0000313" key="2">
    <source>
        <dbReference type="Proteomes" id="UP000617628"/>
    </source>
</evidence>
<dbReference type="EMBL" id="JAENIL010000006">
    <property type="protein sequence ID" value="MBK1876051.1"/>
    <property type="molecule type" value="Genomic_DNA"/>
</dbReference>
<dbReference type="SMART" id="SM00710">
    <property type="entry name" value="PbH1"/>
    <property type="match status" value="5"/>
</dbReference>
<dbReference type="InterPro" id="IPR011050">
    <property type="entry name" value="Pectin_lyase_fold/virulence"/>
</dbReference>
<dbReference type="PANTHER" id="PTHR36453">
    <property type="entry name" value="SECRETED PROTEIN-RELATED"/>
    <property type="match status" value="1"/>
</dbReference>
<dbReference type="InterPro" id="IPR006626">
    <property type="entry name" value="PbH1"/>
</dbReference>
<dbReference type="AlphaFoldDB" id="A0A934VJW6"/>
<dbReference type="PANTHER" id="PTHR36453:SF1">
    <property type="entry name" value="RIGHT HANDED BETA HELIX DOMAIN-CONTAINING PROTEIN"/>
    <property type="match status" value="1"/>
</dbReference>
<dbReference type="Gene3D" id="2.160.20.10">
    <property type="entry name" value="Single-stranded right-handed beta-helix, Pectin lyase-like"/>
    <property type="match status" value="2"/>
</dbReference>
<dbReference type="RefSeq" id="WP_200354268.1">
    <property type="nucleotide sequence ID" value="NZ_JAENIL010000006.1"/>
</dbReference>
<proteinExistence type="predicted"/>
<dbReference type="InterPro" id="IPR012334">
    <property type="entry name" value="Pectin_lyas_fold"/>
</dbReference>
<gene>
    <name evidence="1" type="ORF">JIN87_04170</name>
</gene>
<sequence length="852" mass="95215">MEIAIALKWGDMRRIGVLCASLMAGFAWGAEYYLSPNGIDENEGTSLETPLATFREAFGRMDPGDTLYLLEGTYEEEFQLSNFGGSSDPETTIQAYEGAEVVFSGFEELDELKAEGASWISHEGNIFKIQLAEPILQLFVDGEQMIPARWPNARWDDGSWWKRDETMAHGGVQSVNGSQYDLPMNGNSLASLDFDLAGATAVMNVGSWKTYARTIESHTAGQEFFTYPKINNTYKTKTKTHRYWVEGVLRLLDSELEWFLDTDENTLYLWGPNGEIPGGRIYGKTRTYALDLSNAKNLRIQGIRFEGVTLRGSNCDGLVLEDCSFWYPTFNRRMLGDMGSIPITEFSGTDDASIINCRFEHVEGSALDLAGNRNLIDNCYFYDIDWSCANIPGLGVTLRLSGSNNTIRYTTIRKTSASSTIDLSNASVVEYCDISETGFLQNDGTTVQVTKLAQADAVIRYNWDHDTIKKGIRFDTTNNGTFGYDGDVYRNVAFRTGAQGIHLKGDRHRMVNNTSFGNLSNDIVMNYDFADENINSETLNNAGDQVSGDRNNPKALPGRVEGNWSGEEEEANLTGQFRDFSNYDFRPKQGSGLIDAGVEVPGITDGYFGDAPDAGAYEFGDPHYWIPGYKERKASFPIPANKATEVYLGSALIWKEAYKAIRHRLYLGNDVQNLKLIGEYETGNIFEPGGLDAGQAYFWRVDAVLNDGSLVEGDVWTFTTKDSEGEPLAEAYRAWLLEHFSESEIALESVAERGSDPDLDSMNNYEEFLAGTSPVNEDSRLRVSIDARFHEGKARLLFSPILMKREYALSHSSDLIVWEGRRLLESEKTSGYVDTEWDAHNASRFYQLIVSP</sequence>
<keyword evidence="2" id="KW-1185">Reference proteome</keyword>
<accession>A0A934VJW6</accession>
<dbReference type="SUPFAM" id="SSF51126">
    <property type="entry name" value="Pectin lyase-like"/>
    <property type="match status" value="1"/>
</dbReference>